<dbReference type="InterPro" id="IPR050553">
    <property type="entry name" value="Thioredoxin_ResA/DsbE_sf"/>
</dbReference>
<dbReference type="PANTHER" id="PTHR42852:SF13">
    <property type="entry name" value="PROTEIN DIPZ"/>
    <property type="match status" value="1"/>
</dbReference>
<protein>
    <submittedName>
        <fullName evidence="2">TlpA disulfide reductase family protein</fullName>
    </submittedName>
</protein>
<evidence type="ECO:0000313" key="3">
    <source>
        <dbReference type="Proteomes" id="UP001250662"/>
    </source>
</evidence>
<dbReference type="SUPFAM" id="SSF52833">
    <property type="entry name" value="Thioredoxin-like"/>
    <property type="match status" value="1"/>
</dbReference>
<comment type="caution">
    <text evidence="2">The sequence shown here is derived from an EMBL/GenBank/DDBJ whole genome shotgun (WGS) entry which is preliminary data.</text>
</comment>
<dbReference type="InterPro" id="IPR013740">
    <property type="entry name" value="Redoxin"/>
</dbReference>
<reference evidence="2 3" key="1">
    <citation type="submission" date="2023-09" db="EMBL/GenBank/DDBJ databases">
        <authorList>
            <person name="Rey-Velasco X."/>
        </authorList>
    </citation>
    <scope>NUCLEOTIDE SEQUENCE [LARGE SCALE GENOMIC DNA]</scope>
    <source>
        <strain evidence="2 3">P007</strain>
    </source>
</reference>
<dbReference type="RefSeq" id="WP_311386969.1">
    <property type="nucleotide sequence ID" value="NZ_JAVRHU010000001.1"/>
</dbReference>
<accession>A0ABU3BEP8</accession>
<dbReference type="InterPro" id="IPR036249">
    <property type="entry name" value="Thioredoxin-like_sf"/>
</dbReference>
<feature type="domain" description="Thioredoxin" evidence="1">
    <location>
        <begin position="35"/>
        <end position="186"/>
    </location>
</feature>
<dbReference type="PANTHER" id="PTHR42852">
    <property type="entry name" value="THIOL:DISULFIDE INTERCHANGE PROTEIN DSBE"/>
    <property type="match status" value="1"/>
</dbReference>
<keyword evidence="3" id="KW-1185">Reference proteome</keyword>
<dbReference type="EMBL" id="JAVRHU010000001">
    <property type="protein sequence ID" value="MDT0620642.1"/>
    <property type="molecule type" value="Genomic_DNA"/>
</dbReference>
<gene>
    <name evidence="2" type="ORF">RM520_03335</name>
</gene>
<dbReference type="Proteomes" id="UP001250662">
    <property type="component" value="Unassembled WGS sequence"/>
</dbReference>
<dbReference type="InterPro" id="IPR013766">
    <property type="entry name" value="Thioredoxin_domain"/>
</dbReference>
<dbReference type="PROSITE" id="PS51352">
    <property type="entry name" value="THIOREDOXIN_2"/>
    <property type="match status" value="1"/>
</dbReference>
<dbReference type="CDD" id="cd02966">
    <property type="entry name" value="TlpA_like_family"/>
    <property type="match status" value="1"/>
</dbReference>
<evidence type="ECO:0000313" key="2">
    <source>
        <dbReference type="EMBL" id="MDT0620642.1"/>
    </source>
</evidence>
<name>A0ABU3BEP8_9FLAO</name>
<organism evidence="2 3">
    <name type="scientific">Croceitalea vernalis</name>
    <dbReference type="NCBI Taxonomy" id="3075599"/>
    <lineage>
        <taxon>Bacteria</taxon>
        <taxon>Pseudomonadati</taxon>
        <taxon>Bacteroidota</taxon>
        <taxon>Flavobacteriia</taxon>
        <taxon>Flavobacteriales</taxon>
        <taxon>Flavobacteriaceae</taxon>
        <taxon>Croceitalea</taxon>
    </lineage>
</organism>
<proteinExistence type="predicted"/>
<evidence type="ECO:0000259" key="1">
    <source>
        <dbReference type="PROSITE" id="PS51352"/>
    </source>
</evidence>
<sequence length="186" mass="21019">MLKKLRWSDYVFGVFLLLLIIPQTRKPIQVAVNKAKILVWSPSIKAVEDQAQLIPFDYKVLSLDGKPKTIGVGKGKVTFISYWATWCALCLAELPNIEKLYVDYGEHINFVLLTNEAQETVTTFLKKKPYTLPMYTSRMAPPPLLLDKSIPTNYLIDQNGKIMSKATGAADWNSKKVRSVIDALLE</sequence>
<dbReference type="Gene3D" id="3.40.30.10">
    <property type="entry name" value="Glutaredoxin"/>
    <property type="match status" value="1"/>
</dbReference>
<dbReference type="Pfam" id="PF08534">
    <property type="entry name" value="Redoxin"/>
    <property type="match status" value="1"/>
</dbReference>